<accession>A0A068WEI2</accession>
<sequence>MESLLDPGICRIPKPLKKSLFANGSLPHIPPEVQSECLSHILTLVERTLFTWADWSVSLPPSQLTPSLNNRNEAPDVGDLFVHQDFEEYQVLAKDEQHKSRRLNPGQLLQLRNYGRFDVESRDFPGHQHSWHICSGLQKGRVRVLATLRSDLRKALEYLVIGTKNRFTGEFFSAKVAIFASTDFLQMLLDLLIGLPHVHHEDIDRRLLEERLEFTTGDLTVKTTNRQVLEAFWSFAERVSYLPENINLGQEGQPPLPPFAFITPSKLPIDLRIYDNELLERCLVVINQLRQEVHDNWFEEFKNNLYISLKRAGKPNAEIKDIICARGLREYAKRLFKAMKENEALHAINPTIAEALIQEATFSLAVMESKASLCDSWLAHKATTEELMKRTHPILWGIPQWRKEQMAKAKTAFMRAHRFDVHRSVIEKCKQLGLHQHGYFVKRDLLFLTERESRIRAELIKTSMSPDNRFTHKVSCKLMRHWRVYRRDTIFPHHQERVDGVLLLRCRPDGSATEAGSPPDPEHSSPLLRSSSFDNYNIPEYGVVKHWVFKSSTRYAFWRWHAFFVATLVLLIRSSQLFLYTIPFRSPISFTALFQNKPIPLSADVNPRTGYIYYTNEKQCPTLRSRLTELWTSAQTAAEADRGSAPALHRFCIFFSTAVLSIFLALLMPPICIVLSTMSIGIGLLAFLLIPTLSLVFHLLCVILWDFYKPATHPNSLLPILEAFIWHLTIRCLLQLVAALLCGLLLYPLLSLIVASFGFLRWFLRSVWDAVTYQTCLKFCIRIPAHDNYILQRRAGPGLSPMHFYKARLADVCAILAGQLESVELEEWRAQMEEIAREPIKAYNSLAESLAWLSLSPVEKGIFCQLRGQTKAWIEDIHLRVKQRREALQPNFPRCQANRIKLSASDLQKFTIVGAAQTQRFYETRILPRLQLLNRNPEEWWSCRGLRTDDFSGLCMRLVKNVLGEQFLTSLKETDTVFPLHVRQKGIVSRFAQVVPPTPFIPRRPPTTTGACTAETAEKVATLRSGKHGKPTADVVRRSLPSSFVKKSREGVDEGRKCRSYPPINSASDHHQCGYNLKEQPSIDVDLDDSEVESSSGNSKRQTVVLAKGKHDETAQEANGLETETEPGNEDSISIESMVFIHIELPLFPLSAFVPKALQEAAAARNNRIPDKFDAGSGCRAHVPASTNGCRAPAKLLKTPGATFPTSAGDSAQNIGGIGTLLKAEEVEGIPAVGTLPLTASPPPASEVKRAPFERRCRDALWACVIRTMTRKWRLNKFTQVQRELAFSSVIENIGRLIHPVEIVLNMHSRILEERKINREHPILAGYIAELTAFPPTHLAPPLKSATSPINPLQQQFHTLEFAATHAAPIRRHFSLRHEPQMLHSLETSLDRPLEGESSRHQLRDWDDFNLASWWDVESRRGRDYLEMRESAVDFFTAVTDTTTSVYEETEDLDEEDDVEGEAAELDSLLECAAVIPKMAIANEEDSPFGRLRGLECFQLVSINGKATKNKTVESTSAIQMPQAKPPTLMVTSASSTSRWPLHRPHSSSSLAVAPDGGDGADFGHTNPRGSVRSVGQSIPNQSTDPHRS</sequence>
<feature type="compositionally biased region" description="Polar residues" evidence="1">
    <location>
        <begin position="1574"/>
        <end position="1589"/>
    </location>
</feature>
<keyword evidence="2" id="KW-1133">Transmembrane helix</keyword>
<dbReference type="PANTHER" id="PTHR37686:SF1">
    <property type="entry name" value="LD36006P"/>
    <property type="match status" value="1"/>
</dbReference>
<dbReference type="OrthoDB" id="6415688at2759"/>
<dbReference type="Pfam" id="PF25228">
    <property type="entry name" value="Lips"/>
    <property type="match status" value="1"/>
</dbReference>
<feature type="compositionally biased region" description="Basic and acidic residues" evidence="1">
    <location>
        <begin position="1047"/>
        <end position="1057"/>
    </location>
</feature>
<feature type="region of interest" description="Disordered" evidence="1">
    <location>
        <begin position="1039"/>
        <end position="1074"/>
    </location>
</feature>
<feature type="transmembrane region" description="Helical" evidence="2">
    <location>
        <begin position="558"/>
        <end position="580"/>
    </location>
</feature>
<keyword evidence="2" id="KW-0472">Membrane</keyword>
<reference evidence="5" key="3">
    <citation type="submission" date="2020-10" db="UniProtKB">
        <authorList>
            <consortium name="WormBaseParasite"/>
        </authorList>
    </citation>
    <scope>IDENTIFICATION</scope>
</reference>
<dbReference type="EMBL" id="LK028578">
    <property type="protein sequence ID" value="CDS18498.1"/>
    <property type="molecule type" value="Genomic_DNA"/>
</dbReference>
<feature type="compositionally biased region" description="Polar residues" evidence="1">
    <location>
        <begin position="1530"/>
        <end position="1539"/>
    </location>
</feature>
<reference evidence="3 4" key="1">
    <citation type="journal article" date="2013" name="Nature">
        <title>The genomes of four tapeworm species reveal adaptations to parasitism.</title>
        <authorList>
            <person name="Tsai I.J."/>
            <person name="Zarowiecki M."/>
            <person name="Holroyd N."/>
            <person name="Garciarrubio A."/>
            <person name="Sanchez-Flores A."/>
            <person name="Brooks K.L."/>
            <person name="Tracey A."/>
            <person name="Bobes R.J."/>
            <person name="Fragoso G."/>
            <person name="Sciutto E."/>
            <person name="Aslett M."/>
            <person name="Beasley H."/>
            <person name="Bennett H.M."/>
            <person name="Cai J."/>
            <person name="Camicia F."/>
            <person name="Clark R."/>
            <person name="Cucher M."/>
            <person name="De Silva N."/>
            <person name="Day T.A."/>
            <person name="Deplazes P."/>
            <person name="Estrada K."/>
            <person name="Fernandez C."/>
            <person name="Holland P.W."/>
            <person name="Hou J."/>
            <person name="Hu S."/>
            <person name="Huckvale T."/>
            <person name="Hung S.S."/>
            <person name="Kamenetzky L."/>
            <person name="Keane J.A."/>
            <person name="Kiss F."/>
            <person name="Koziol U."/>
            <person name="Lambert O."/>
            <person name="Liu K."/>
            <person name="Luo X."/>
            <person name="Luo Y."/>
            <person name="Macchiaroli N."/>
            <person name="Nichol S."/>
            <person name="Paps J."/>
            <person name="Parkinson J."/>
            <person name="Pouchkina-Stantcheva N."/>
            <person name="Riddiford N."/>
            <person name="Rosenzvit M."/>
            <person name="Salinas G."/>
            <person name="Wasmuth J.D."/>
            <person name="Zamanian M."/>
            <person name="Zheng Y."/>
            <person name="Cai X."/>
            <person name="Soberon X."/>
            <person name="Olson P.D."/>
            <person name="Laclette J.P."/>
            <person name="Brehm K."/>
            <person name="Berriman M."/>
            <person name="Garciarrubio A."/>
            <person name="Bobes R.J."/>
            <person name="Fragoso G."/>
            <person name="Sanchez-Flores A."/>
            <person name="Estrada K."/>
            <person name="Cevallos M.A."/>
            <person name="Morett E."/>
            <person name="Gonzalez V."/>
            <person name="Portillo T."/>
            <person name="Ochoa-Leyva A."/>
            <person name="Jose M.V."/>
            <person name="Sciutto E."/>
            <person name="Landa A."/>
            <person name="Jimenez L."/>
            <person name="Valdes V."/>
            <person name="Carrero J.C."/>
            <person name="Larralde C."/>
            <person name="Morales-Montor J."/>
            <person name="Limon-Lason J."/>
            <person name="Soberon X."/>
            <person name="Laclette J.P."/>
        </authorList>
    </citation>
    <scope>NUCLEOTIDE SEQUENCE [LARGE SCALE GENOMIC DNA]</scope>
</reference>
<protein>
    <submittedName>
        <fullName evidence="5">Expressed conserved protein</fullName>
    </submittedName>
</protein>
<evidence type="ECO:0000256" key="2">
    <source>
        <dbReference type="SAM" id="Phobius"/>
    </source>
</evidence>
<dbReference type="InterPro" id="IPR057435">
    <property type="entry name" value="Lips"/>
</dbReference>
<evidence type="ECO:0000313" key="4">
    <source>
        <dbReference type="Proteomes" id="UP000492820"/>
    </source>
</evidence>
<evidence type="ECO:0000313" key="3">
    <source>
        <dbReference type="EMBL" id="CDS18498.1"/>
    </source>
</evidence>
<keyword evidence="2" id="KW-0812">Transmembrane</keyword>
<gene>
    <name evidence="3" type="ORF">EgrG_000628500</name>
</gene>
<evidence type="ECO:0000256" key="1">
    <source>
        <dbReference type="SAM" id="MobiDB-lite"/>
    </source>
</evidence>
<dbReference type="WBParaSite" id="EgrG_000628500">
    <property type="protein sequence ID" value="EgrG_000628500"/>
    <property type="gene ID" value="EgrG_000628500"/>
</dbReference>
<feature type="transmembrane region" description="Helical" evidence="2">
    <location>
        <begin position="682"/>
        <end position="705"/>
    </location>
</feature>
<feature type="region of interest" description="Disordered" evidence="1">
    <location>
        <begin position="1087"/>
        <end position="1129"/>
    </location>
</feature>
<feature type="region of interest" description="Disordered" evidence="1">
    <location>
        <begin position="1514"/>
        <end position="1589"/>
    </location>
</feature>
<reference evidence="3" key="2">
    <citation type="submission" date="2014-06" db="EMBL/GenBank/DDBJ databases">
        <authorList>
            <person name="Aslett M."/>
        </authorList>
    </citation>
    <scope>NUCLEOTIDE SEQUENCE</scope>
</reference>
<name>A0A068WEI2_ECHGR</name>
<feature type="transmembrane region" description="Helical" evidence="2">
    <location>
        <begin position="744"/>
        <end position="764"/>
    </location>
</feature>
<feature type="transmembrane region" description="Helical" evidence="2">
    <location>
        <begin position="651"/>
        <end position="676"/>
    </location>
</feature>
<organism evidence="3">
    <name type="scientific">Echinococcus granulosus</name>
    <name type="common">Hydatid tapeworm</name>
    <dbReference type="NCBI Taxonomy" id="6210"/>
    <lineage>
        <taxon>Eukaryota</taxon>
        <taxon>Metazoa</taxon>
        <taxon>Spiralia</taxon>
        <taxon>Lophotrochozoa</taxon>
        <taxon>Platyhelminthes</taxon>
        <taxon>Cestoda</taxon>
        <taxon>Eucestoda</taxon>
        <taxon>Cyclophyllidea</taxon>
        <taxon>Taeniidae</taxon>
        <taxon>Echinococcus</taxon>
        <taxon>Echinococcus granulosus group</taxon>
    </lineage>
</organism>
<dbReference type="Proteomes" id="UP000492820">
    <property type="component" value="Unassembled WGS sequence"/>
</dbReference>
<proteinExistence type="predicted"/>
<evidence type="ECO:0000313" key="5">
    <source>
        <dbReference type="WBParaSite" id="EgrG_000628500"/>
    </source>
</evidence>
<dbReference type="PANTHER" id="PTHR37686">
    <property type="entry name" value="LD36006P"/>
    <property type="match status" value="1"/>
</dbReference>